<dbReference type="SUPFAM" id="SSF55729">
    <property type="entry name" value="Acyl-CoA N-acyltransferases (Nat)"/>
    <property type="match status" value="1"/>
</dbReference>
<dbReference type="Proteomes" id="UP000044616">
    <property type="component" value="Unassembled WGS sequence"/>
</dbReference>
<reference evidence="4 5" key="1">
    <citation type="submission" date="2014-05" db="EMBL/GenBank/DDBJ databases">
        <authorList>
            <person name="Aslett A.Martin."/>
            <person name="De Silva Nishadi"/>
        </authorList>
    </citation>
    <scope>NUCLEOTIDE SEQUENCE [LARGE SCALE GENOMIC DNA]</scope>
</reference>
<organism evidence="4 5">
    <name type="scientific">Staphylococcus schweitzeri</name>
    <dbReference type="NCBI Taxonomy" id="1654388"/>
    <lineage>
        <taxon>Bacteria</taxon>
        <taxon>Bacillati</taxon>
        <taxon>Bacillota</taxon>
        <taxon>Bacilli</taxon>
        <taxon>Bacillales</taxon>
        <taxon>Staphylococcaceae</taxon>
        <taxon>Staphylococcus</taxon>
    </lineage>
</organism>
<dbReference type="InterPro" id="IPR016181">
    <property type="entry name" value="Acyl_CoA_acyltransferase"/>
</dbReference>
<dbReference type="Gene3D" id="3.40.630.30">
    <property type="match status" value="1"/>
</dbReference>
<evidence type="ECO:0000259" key="3">
    <source>
        <dbReference type="PROSITE" id="PS51186"/>
    </source>
</evidence>
<dbReference type="PANTHER" id="PTHR43800">
    <property type="entry name" value="PEPTIDYL-LYSINE N-ACETYLTRANSFERASE YJAB"/>
    <property type="match status" value="1"/>
</dbReference>
<keyword evidence="1 4" id="KW-0808">Transferase</keyword>
<dbReference type="Pfam" id="PF13508">
    <property type="entry name" value="Acetyltransf_7"/>
    <property type="match status" value="1"/>
</dbReference>
<dbReference type="RefSeq" id="WP_047532239.1">
    <property type="nucleotide sequence ID" value="NZ_CCEH01000035.1"/>
</dbReference>
<dbReference type="EMBL" id="CCEH01000035">
    <property type="protein sequence ID" value="CDR29352.1"/>
    <property type="molecule type" value="Genomic_DNA"/>
</dbReference>
<dbReference type="AlphaFoldDB" id="A0A077VMJ3"/>
<proteinExistence type="predicted"/>
<protein>
    <submittedName>
        <fullName evidence="4">Putative acetyltransferase</fullName>
        <ecNumber evidence="4">2.3.1.-</ecNumber>
    </submittedName>
</protein>
<gene>
    <name evidence="4" type="primary">yjaB</name>
    <name evidence="4" type="ORF">ERS140147_02561</name>
</gene>
<sequence length="148" mass="17663">MKLFKVQLLEKDYPKAIEIWENAVIATHSFLKEKDRIELKHEIPKYFSHVEAYLWFYEEQAIGFSGTNEQHLEMLFIDPKYFNQGFGTEILRYLIKQNKIQYVDVNKDNKKATQFYIKNGFEIFKTSRFDSQGRDYPILHLKLGGQSL</sequence>
<feature type="domain" description="N-acetyltransferase" evidence="3">
    <location>
        <begin position="4"/>
        <end position="144"/>
    </location>
</feature>
<accession>A0A077VMJ3</accession>
<dbReference type="EC" id="2.3.1.-" evidence="4"/>
<dbReference type="InterPro" id="IPR000182">
    <property type="entry name" value="GNAT_dom"/>
</dbReference>
<dbReference type="GO" id="GO:0016747">
    <property type="term" value="F:acyltransferase activity, transferring groups other than amino-acyl groups"/>
    <property type="evidence" value="ECO:0007669"/>
    <property type="project" value="InterPro"/>
</dbReference>
<evidence type="ECO:0000256" key="1">
    <source>
        <dbReference type="ARBA" id="ARBA00022679"/>
    </source>
</evidence>
<evidence type="ECO:0000313" key="5">
    <source>
        <dbReference type="Proteomes" id="UP000044616"/>
    </source>
</evidence>
<evidence type="ECO:0000313" key="4">
    <source>
        <dbReference type="EMBL" id="CDR29352.1"/>
    </source>
</evidence>
<name>A0A077VMJ3_9STAP</name>
<evidence type="ECO:0000256" key="2">
    <source>
        <dbReference type="ARBA" id="ARBA00023315"/>
    </source>
</evidence>
<dbReference type="CDD" id="cd04301">
    <property type="entry name" value="NAT_SF"/>
    <property type="match status" value="1"/>
</dbReference>
<keyword evidence="2 4" id="KW-0012">Acyltransferase</keyword>
<dbReference type="PANTHER" id="PTHR43800:SF1">
    <property type="entry name" value="PEPTIDYL-LYSINE N-ACETYLTRANSFERASE YJAB"/>
    <property type="match status" value="1"/>
</dbReference>
<dbReference type="PROSITE" id="PS51186">
    <property type="entry name" value="GNAT"/>
    <property type="match status" value="1"/>
</dbReference>